<dbReference type="GO" id="GO:0005634">
    <property type="term" value="C:nucleus"/>
    <property type="evidence" value="ECO:0007669"/>
    <property type="project" value="TreeGrafter"/>
</dbReference>
<dbReference type="InterPro" id="IPR001680">
    <property type="entry name" value="WD40_rpt"/>
</dbReference>
<evidence type="ECO:0008006" key="4">
    <source>
        <dbReference type="Google" id="ProtNLM"/>
    </source>
</evidence>
<keyword evidence="3" id="KW-1185">Reference proteome</keyword>
<gene>
    <name evidence="2" type="ORF">QN277_012208</name>
</gene>
<protein>
    <recommendedName>
        <fullName evidence="4">Anaphase-promoting complex subunit 4 WD40 domain-containing protein</fullName>
    </recommendedName>
</protein>
<proteinExistence type="predicted"/>
<dbReference type="PROSITE" id="PS50082">
    <property type="entry name" value="WD_REPEATS_2"/>
    <property type="match status" value="2"/>
</dbReference>
<dbReference type="AlphaFoldDB" id="A0AAE1N0F3"/>
<dbReference type="Gene3D" id="2.130.10.10">
    <property type="entry name" value="YVTN repeat-like/Quinoprotein amine dehydrogenase"/>
    <property type="match status" value="1"/>
</dbReference>
<feature type="repeat" description="WD" evidence="1">
    <location>
        <begin position="103"/>
        <end position="136"/>
    </location>
</feature>
<dbReference type="SMART" id="SM00320">
    <property type="entry name" value="WD40"/>
    <property type="match status" value="2"/>
</dbReference>
<dbReference type="InterPro" id="IPR036322">
    <property type="entry name" value="WD40_repeat_dom_sf"/>
</dbReference>
<evidence type="ECO:0000256" key="1">
    <source>
        <dbReference type="PROSITE-ProRule" id="PRU00221"/>
    </source>
</evidence>
<dbReference type="PROSITE" id="PS50294">
    <property type="entry name" value="WD_REPEATS_REGION"/>
    <property type="match status" value="1"/>
</dbReference>
<dbReference type="FunFam" id="2.130.10.10:FF:000485">
    <property type="entry name" value="Putative WD repeat-containing protein C17D11.16"/>
    <property type="match status" value="1"/>
</dbReference>
<dbReference type="Pfam" id="PF00400">
    <property type="entry name" value="WD40"/>
    <property type="match status" value="2"/>
</dbReference>
<dbReference type="Proteomes" id="UP001293593">
    <property type="component" value="Unassembled WGS sequence"/>
</dbReference>
<comment type="caution">
    <text evidence="2">The sequence shown here is derived from an EMBL/GenBank/DDBJ whole genome shotgun (WGS) entry which is preliminary data.</text>
</comment>
<dbReference type="InterPro" id="IPR015943">
    <property type="entry name" value="WD40/YVTN_repeat-like_dom_sf"/>
</dbReference>
<dbReference type="EMBL" id="JAWXYG010000002">
    <property type="protein sequence ID" value="KAK4280602.1"/>
    <property type="molecule type" value="Genomic_DNA"/>
</dbReference>
<dbReference type="PANTHER" id="PTHR14091">
    <property type="entry name" value="PERIODIC TRYPTOPHAN PROTEIN 1"/>
    <property type="match status" value="1"/>
</dbReference>
<name>A0AAE1N0F3_9FABA</name>
<organism evidence="2 3">
    <name type="scientific">Acacia crassicarpa</name>
    <name type="common">northern wattle</name>
    <dbReference type="NCBI Taxonomy" id="499986"/>
    <lineage>
        <taxon>Eukaryota</taxon>
        <taxon>Viridiplantae</taxon>
        <taxon>Streptophyta</taxon>
        <taxon>Embryophyta</taxon>
        <taxon>Tracheophyta</taxon>
        <taxon>Spermatophyta</taxon>
        <taxon>Magnoliopsida</taxon>
        <taxon>eudicotyledons</taxon>
        <taxon>Gunneridae</taxon>
        <taxon>Pentapetalae</taxon>
        <taxon>rosids</taxon>
        <taxon>fabids</taxon>
        <taxon>Fabales</taxon>
        <taxon>Fabaceae</taxon>
        <taxon>Caesalpinioideae</taxon>
        <taxon>mimosoid clade</taxon>
        <taxon>Acacieae</taxon>
        <taxon>Acacia</taxon>
    </lineage>
</organism>
<dbReference type="GO" id="GO:0006364">
    <property type="term" value="P:rRNA processing"/>
    <property type="evidence" value="ECO:0007669"/>
    <property type="project" value="InterPro"/>
</dbReference>
<keyword evidence="1" id="KW-0853">WD repeat</keyword>
<dbReference type="InterPro" id="IPR044285">
    <property type="entry name" value="PWP1"/>
</dbReference>
<dbReference type="SUPFAM" id="SSF50978">
    <property type="entry name" value="WD40 repeat-like"/>
    <property type="match status" value="1"/>
</dbReference>
<accession>A0AAE1N0F3</accession>
<dbReference type="PANTHER" id="PTHR14091:SF0">
    <property type="entry name" value="PERIODIC TRYPTOPHAN PROTEIN 1 HOMOLOG"/>
    <property type="match status" value="1"/>
</dbReference>
<evidence type="ECO:0000313" key="2">
    <source>
        <dbReference type="EMBL" id="KAK4280602.1"/>
    </source>
</evidence>
<evidence type="ECO:0000313" key="3">
    <source>
        <dbReference type="Proteomes" id="UP001293593"/>
    </source>
</evidence>
<reference evidence="2" key="1">
    <citation type="submission" date="2023-10" db="EMBL/GenBank/DDBJ databases">
        <title>Chromosome-level genome of the transformable northern wattle, Acacia crassicarpa.</title>
        <authorList>
            <person name="Massaro I."/>
            <person name="Sinha N.R."/>
            <person name="Poethig S."/>
            <person name="Leichty A.R."/>
        </authorList>
    </citation>
    <scope>NUCLEOTIDE SEQUENCE</scope>
    <source>
        <strain evidence="2">Acra3RX</strain>
        <tissue evidence="2">Leaf</tissue>
    </source>
</reference>
<sequence length="151" mass="16303">MPSHSGFEWSVPADVESLAWDPHAEHSFVVSLDKGMVKGIDVCAIQSDSTSQSTVFTLHAHDKACTSVSYNLSAANLLATASMEQTVKLWDLSNQQPSHVASYDPKTGPVFSISFSKDDPFLLAIGGYDGKLKVWNTLLDAGVSRMVKGDK</sequence>
<feature type="repeat" description="WD" evidence="1">
    <location>
        <begin position="58"/>
        <end position="100"/>
    </location>
</feature>